<gene>
    <name evidence="1" type="ordered locus">SPAB_05185</name>
</gene>
<name>A0A6C6Z8S4_SALPB</name>
<dbReference type="EMBL" id="CP000886">
    <property type="protein sequence ID" value="ABX70462.1"/>
    <property type="molecule type" value="Genomic_DNA"/>
</dbReference>
<dbReference type="AlphaFoldDB" id="A0A6C6Z8S4"/>
<protein>
    <submittedName>
        <fullName evidence="1">Uncharacterized protein</fullName>
    </submittedName>
</protein>
<evidence type="ECO:0000313" key="1">
    <source>
        <dbReference type="EMBL" id="ABX70462.1"/>
    </source>
</evidence>
<dbReference type="Proteomes" id="UP000008556">
    <property type="component" value="Chromosome"/>
</dbReference>
<reference evidence="1 2" key="1">
    <citation type="submission" date="2007-11" db="EMBL/GenBank/DDBJ databases">
        <authorList>
            <consortium name="The Salmonella enterica serovar Paratyphi B Genome Sequencing Project"/>
            <person name="McClelland M."/>
            <person name="Sanderson E.K."/>
            <person name="Porwollik S."/>
            <person name="Spieth J."/>
            <person name="Clifton W.S."/>
            <person name="Fulton R."/>
            <person name="Cordes M."/>
            <person name="Wollam A."/>
            <person name="Shah N."/>
            <person name="Pepin K."/>
            <person name="Bhonagiri V."/>
            <person name="Nash W."/>
            <person name="Johnson M."/>
            <person name="Thiruvilangam P."/>
            <person name="Wilson R."/>
        </authorList>
    </citation>
    <scope>NUCLEOTIDE SEQUENCE [LARGE SCALE GENOMIC DNA]</scope>
    <source>
        <strain evidence="2">ATCC BAA-1250 / SPB7</strain>
    </source>
</reference>
<evidence type="ECO:0000313" key="2">
    <source>
        <dbReference type="Proteomes" id="UP000008556"/>
    </source>
</evidence>
<accession>A0A6C6Z8S4</accession>
<proteinExistence type="predicted"/>
<sequence length="38" mass="4410">MLNNFADYTCNFSGDTRWQIWPVVTFSDRALPVTRVTS</sequence>
<dbReference type="KEGG" id="spq:SPAB_05185"/>
<organism evidence="1 2">
    <name type="scientific">Salmonella paratyphi B (strain ATCC BAA-1250 / SPB7)</name>
    <dbReference type="NCBI Taxonomy" id="1016998"/>
    <lineage>
        <taxon>Bacteria</taxon>
        <taxon>Pseudomonadati</taxon>
        <taxon>Pseudomonadota</taxon>
        <taxon>Gammaproteobacteria</taxon>
        <taxon>Enterobacterales</taxon>
        <taxon>Enterobacteriaceae</taxon>
        <taxon>Salmonella</taxon>
    </lineage>
</organism>